<dbReference type="InterPro" id="IPR050570">
    <property type="entry name" value="Cell_wall_metabolism_enzyme"/>
</dbReference>
<dbReference type="Gene3D" id="2.70.70.10">
    <property type="entry name" value="Glucose Permease (Domain IIA)"/>
    <property type="match status" value="1"/>
</dbReference>
<feature type="domain" description="M23ase beta-sheet core" evidence="2">
    <location>
        <begin position="135"/>
        <end position="236"/>
    </location>
</feature>
<evidence type="ECO:0000313" key="4">
    <source>
        <dbReference type="Proteomes" id="UP000078437"/>
    </source>
</evidence>
<dbReference type="Proteomes" id="UP000078437">
    <property type="component" value="Chromosome"/>
</dbReference>
<dbReference type="EMBL" id="CP013979">
    <property type="protein sequence ID" value="ANJ28513.1"/>
    <property type="molecule type" value="Genomic_DNA"/>
</dbReference>
<gene>
    <name evidence="3" type="ORF">ATC03_19235</name>
</gene>
<sequence>MPRAARPSVGATSRLIVAALLGITAFPLAIAVPAVTAAPSSAIAGDPQRLSVADEVSVAVPSRDGFAVTTGEELRAAESARVAAERAILAAANMRTASTFVNDPTSDVQWPFPVGVPITDRFGPRAAPCSGCSTMHKGLDLTPGTGTPITAVAAGTVIEATSSDAGLGVSARIEHVIDGRRYVSVYAHMQFGSLQVSEGERVEVGQPIGAVGDSGQSTGPHLHLEIWQDASTPIDPYEWLTAMVGRKS</sequence>
<name>A0A191WK24_9MICO</name>
<dbReference type="STRING" id="453304.ATC03_19235"/>
<protein>
    <recommendedName>
        <fullName evidence="2">M23ase beta-sheet core domain-containing protein</fullName>
    </recommendedName>
</protein>
<dbReference type="AlphaFoldDB" id="A0A191WK24"/>
<dbReference type="PANTHER" id="PTHR21666:SF289">
    <property type="entry name" value="L-ALA--D-GLU ENDOPEPTIDASE"/>
    <property type="match status" value="1"/>
</dbReference>
<organism evidence="3 4">
    <name type="scientific">Agromyces aureus</name>
    <dbReference type="NCBI Taxonomy" id="453304"/>
    <lineage>
        <taxon>Bacteria</taxon>
        <taxon>Bacillati</taxon>
        <taxon>Actinomycetota</taxon>
        <taxon>Actinomycetes</taxon>
        <taxon>Micrococcales</taxon>
        <taxon>Microbacteriaceae</taxon>
        <taxon>Agromyces</taxon>
    </lineage>
</organism>
<dbReference type="Pfam" id="PF01551">
    <property type="entry name" value="Peptidase_M23"/>
    <property type="match status" value="1"/>
</dbReference>
<keyword evidence="4" id="KW-1185">Reference proteome</keyword>
<proteinExistence type="predicted"/>
<evidence type="ECO:0000256" key="1">
    <source>
        <dbReference type="ARBA" id="ARBA00022729"/>
    </source>
</evidence>
<dbReference type="RefSeq" id="WP_067880760.1">
    <property type="nucleotide sequence ID" value="NZ_CP013979.1"/>
</dbReference>
<keyword evidence="1" id="KW-0732">Signal</keyword>
<dbReference type="KEGG" id="agy:ATC03_19235"/>
<evidence type="ECO:0000259" key="2">
    <source>
        <dbReference type="Pfam" id="PF01551"/>
    </source>
</evidence>
<reference evidence="4" key="2">
    <citation type="submission" date="2016-01" db="EMBL/GenBank/DDBJ databases">
        <title>Complete genome sequence of Agromyces aureus AR33T and comparison with related organisms.</title>
        <authorList>
            <person name="Corretto E."/>
            <person name="Antonielli L."/>
            <person name="Sessitsch A."/>
            <person name="Brader G."/>
        </authorList>
    </citation>
    <scope>NUCLEOTIDE SEQUENCE [LARGE SCALE GENOMIC DNA]</scope>
    <source>
        <strain evidence="4">AR33</strain>
    </source>
</reference>
<dbReference type="InterPro" id="IPR011055">
    <property type="entry name" value="Dup_hybrid_motif"/>
</dbReference>
<dbReference type="InterPro" id="IPR016047">
    <property type="entry name" value="M23ase_b-sheet_dom"/>
</dbReference>
<dbReference type="SUPFAM" id="SSF51261">
    <property type="entry name" value="Duplicated hybrid motif"/>
    <property type="match status" value="1"/>
</dbReference>
<dbReference type="PANTHER" id="PTHR21666">
    <property type="entry name" value="PEPTIDASE-RELATED"/>
    <property type="match status" value="1"/>
</dbReference>
<dbReference type="CDD" id="cd12797">
    <property type="entry name" value="M23_peptidase"/>
    <property type="match status" value="1"/>
</dbReference>
<reference evidence="3 4" key="1">
    <citation type="journal article" date="2016" name="Int. J. Syst. Evol. Microbiol.">
        <title>Agromyces aureus sp. nov., isolated from the rhizosphere of Salix caprea L. grown in a heavy-metal-contaminated soil.</title>
        <authorList>
            <person name="Corretto E."/>
            <person name="Antonielli L."/>
            <person name="Sessitsch A."/>
            <person name="Compant S."/>
            <person name="Gorfer M."/>
            <person name="Kuffner M."/>
            <person name="Brader G."/>
        </authorList>
    </citation>
    <scope>NUCLEOTIDE SEQUENCE [LARGE SCALE GENOMIC DNA]</scope>
    <source>
        <strain evidence="3 4">AR33</strain>
    </source>
</reference>
<accession>A0A191WK24</accession>
<dbReference type="GO" id="GO:0004222">
    <property type="term" value="F:metalloendopeptidase activity"/>
    <property type="evidence" value="ECO:0007669"/>
    <property type="project" value="TreeGrafter"/>
</dbReference>
<evidence type="ECO:0000313" key="3">
    <source>
        <dbReference type="EMBL" id="ANJ28513.1"/>
    </source>
</evidence>